<protein>
    <submittedName>
        <fullName evidence="1">(P)ppGpp synthetase, RelA/SpoT family</fullName>
    </submittedName>
</protein>
<dbReference type="SUPFAM" id="SSF109604">
    <property type="entry name" value="HD-domain/PDEase-like"/>
    <property type="match status" value="1"/>
</dbReference>
<sequence length="157" mass="17801">MKDSEMIELCLGIACKAHKGQIDKVGLPVILHPIHVGEMGNSTEEICVGFLHDTIEDTDMTYDKLLSLGVRKDIADSVCVLTHKEGVPYFDYVQSIIGSKDMVAIQVKINDLHHNLSRAKKYGFQKQYEKCTTALSMMGRFFPYEEGQYYPSFEYIP</sequence>
<dbReference type="Gene3D" id="1.10.3210.10">
    <property type="entry name" value="Hypothetical protein af1432"/>
    <property type="match status" value="1"/>
</dbReference>
<organism evidence="1">
    <name type="scientific">Siphoviridae sp. ctprd3</name>
    <dbReference type="NCBI Taxonomy" id="2827943"/>
    <lineage>
        <taxon>Viruses</taxon>
        <taxon>Duplodnaviria</taxon>
        <taxon>Heunggongvirae</taxon>
        <taxon>Uroviricota</taxon>
        <taxon>Caudoviricetes</taxon>
    </lineage>
</organism>
<proteinExistence type="predicted"/>
<reference evidence="1" key="1">
    <citation type="journal article" date="2021" name="Proc. Natl. Acad. Sci. U.S.A.">
        <title>A Catalog of Tens of Thousands of Viruses from Human Metagenomes Reveals Hidden Associations with Chronic Diseases.</title>
        <authorList>
            <person name="Tisza M.J."/>
            <person name="Buck C.B."/>
        </authorList>
    </citation>
    <scope>NUCLEOTIDE SEQUENCE</scope>
    <source>
        <strain evidence="1">Ctprd3</strain>
    </source>
</reference>
<dbReference type="EMBL" id="BK032783">
    <property type="protein sequence ID" value="DAF60093.1"/>
    <property type="molecule type" value="Genomic_DNA"/>
</dbReference>
<accession>A0A8S5T9T5</accession>
<name>A0A8S5T9T5_9CAUD</name>
<evidence type="ECO:0000313" key="1">
    <source>
        <dbReference type="EMBL" id="DAF60093.1"/>
    </source>
</evidence>